<organism evidence="7 8">
    <name type="scientific">Actinophytocola glycyrrhizae</name>
    <dbReference type="NCBI Taxonomy" id="2044873"/>
    <lineage>
        <taxon>Bacteria</taxon>
        <taxon>Bacillati</taxon>
        <taxon>Actinomycetota</taxon>
        <taxon>Actinomycetes</taxon>
        <taxon>Pseudonocardiales</taxon>
        <taxon>Pseudonocardiaceae</taxon>
    </lineage>
</organism>
<keyword evidence="2" id="KW-1003">Cell membrane</keyword>
<keyword evidence="3 6" id="KW-0812">Transmembrane</keyword>
<dbReference type="PANTHER" id="PTHR30213:SF0">
    <property type="entry name" value="UPF0761 MEMBRANE PROTEIN YIHY"/>
    <property type="match status" value="1"/>
</dbReference>
<evidence type="ECO:0000313" key="7">
    <source>
        <dbReference type="EMBL" id="MFC4852818.1"/>
    </source>
</evidence>
<evidence type="ECO:0000256" key="3">
    <source>
        <dbReference type="ARBA" id="ARBA00022692"/>
    </source>
</evidence>
<dbReference type="Pfam" id="PF03631">
    <property type="entry name" value="Virul_fac_BrkB"/>
    <property type="match status" value="1"/>
</dbReference>
<dbReference type="PANTHER" id="PTHR30213">
    <property type="entry name" value="INNER MEMBRANE PROTEIN YHJD"/>
    <property type="match status" value="1"/>
</dbReference>
<dbReference type="PIRSF" id="PIRSF035875">
    <property type="entry name" value="RNase_BN"/>
    <property type="match status" value="1"/>
</dbReference>
<reference evidence="8" key="1">
    <citation type="journal article" date="2019" name="Int. J. Syst. Evol. Microbiol.">
        <title>The Global Catalogue of Microorganisms (GCM) 10K type strain sequencing project: providing services to taxonomists for standard genome sequencing and annotation.</title>
        <authorList>
            <consortium name="The Broad Institute Genomics Platform"/>
            <consortium name="The Broad Institute Genome Sequencing Center for Infectious Disease"/>
            <person name="Wu L."/>
            <person name="Ma J."/>
        </authorList>
    </citation>
    <scope>NUCLEOTIDE SEQUENCE [LARGE SCALE GENOMIC DNA]</scope>
    <source>
        <strain evidence="8">ZS-22-S1</strain>
    </source>
</reference>
<sequence>MSADRLPLTAAGVAFFLMLALVPTIIALLTMYALVTDPDQIRTQLTPLLRVVPGKAGDLVVDQLRSATEIDVSGLTAGLVTSIVAVLWSTSNAVRWLFAGLNVAFGERETRSFLRLRGLALLFAMGALLVVAVGLGVVAAVPLVLDLIGADAATRAVVNVARWGGGAVFAYVALAVVYRFGPCREVTHRRWVTAGSAVAVLVWLTGSAGFAAYFGLFSGSHRMSGTLTGVAILLLWLYLSSFAVLLGAEVDAEVEAEIRRQPSREHANRENIS</sequence>
<accession>A0ABV9RU06</accession>
<evidence type="ECO:0000256" key="1">
    <source>
        <dbReference type="ARBA" id="ARBA00004651"/>
    </source>
</evidence>
<evidence type="ECO:0000256" key="2">
    <source>
        <dbReference type="ARBA" id="ARBA00022475"/>
    </source>
</evidence>
<evidence type="ECO:0000256" key="5">
    <source>
        <dbReference type="ARBA" id="ARBA00023136"/>
    </source>
</evidence>
<proteinExistence type="predicted"/>
<dbReference type="InterPro" id="IPR017039">
    <property type="entry name" value="Virul_fac_BrkB"/>
</dbReference>
<dbReference type="RefSeq" id="WP_378054771.1">
    <property type="nucleotide sequence ID" value="NZ_JBHSIS010000002.1"/>
</dbReference>
<feature type="transmembrane region" description="Helical" evidence="6">
    <location>
        <begin position="161"/>
        <end position="180"/>
    </location>
</feature>
<comment type="subcellular location">
    <subcellularLocation>
        <location evidence="1">Cell membrane</location>
        <topology evidence="1">Multi-pass membrane protein</topology>
    </subcellularLocation>
</comment>
<keyword evidence="4 6" id="KW-1133">Transmembrane helix</keyword>
<comment type="caution">
    <text evidence="7">The sequence shown here is derived from an EMBL/GenBank/DDBJ whole genome shotgun (WGS) entry which is preliminary data.</text>
</comment>
<dbReference type="Proteomes" id="UP001595859">
    <property type="component" value="Unassembled WGS sequence"/>
</dbReference>
<feature type="transmembrane region" description="Helical" evidence="6">
    <location>
        <begin position="75"/>
        <end position="98"/>
    </location>
</feature>
<evidence type="ECO:0000313" key="8">
    <source>
        <dbReference type="Proteomes" id="UP001595859"/>
    </source>
</evidence>
<feature type="transmembrane region" description="Helical" evidence="6">
    <location>
        <begin position="192"/>
        <end position="215"/>
    </location>
</feature>
<dbReference type="NCBIfam" id="TIGR00765">
    <property type="entry name" value="yihY_not_rbn"/>
    <property type="match status" value="1"/>
</dbReference>
<feature type="transmembrane region" description="Helical" evidence="6">
    <location>
        <begin position="12"/>
        <end position="35"/>
    </location>
</feature>
<feature type="transmembrane region" description="Helical" evidence="6">
    <location>
        <begin position="227"/>
        <end position="250"/>
    </location>
</feature>
<evidence type="ECO:0000256" key="4">
    <source>
        <dbReference type="ARBA" id="ARBA00022989"/>
    </source>
</evidence>
<dbReference type="EMBL" id="JBHSIS010000002">
    <property type="protein sequence ID" value="MFC4852818.1"/>
    <property type="molecule type" value="Genomic_DNA"/>
</dbReference>
<protein>
    <submittedName>
        <fullName evidence="7">YihY/virulence factor BrkB family protein</fullName>
    </submittedName>
</protein>
<feature type="transmembrane region" description="Helical" evidence="6">
    <location>
        <begin position="119"/>
        <end position="141"/>
    </location>
</feature>
<gene>
    <name evidence="7" type="ORF">ACFPCV_04820</name>
</gene>
<keyword evidence="5 6" id="KW-0472">Membrane</keyword>
<name>A0ABV9RU06_9PSEU</name>
<evidence type="ECO:0000256" key="6">
    <source>
        <dbReference type="SAM" id="Phobius"/>
    </source>
</evidence>
<keyword evidence="8" id="KW-1185">Reference proteome</keyword>